<keyword evidence="2" id="KW-0479">Metal-binding</keyword>
<dbReference type="GO" id="GO:0042586">
    <property type="term" value="F:peptide deformylase activity"/>
    <property type="evidence" value="ECO:0007669"/>
    <property type="project" value="UniProtKB-UniRule"/>
</dbReference>
<dbReference type="Gene3D" id="3.90.45.10">
    <property type="entry name" value="Peptide deformylase"/>
    <property type="match status" value="1"/>
</dbReference>
<evidence type="ECO:0000313" key="4">
    <source>
        <dbReference type="Proteomes" id="UP000182278"/>
    </source>
</evidence>
<reference evidence="3 4" key="1">
    <citation type="journal article" date="2016" name="Environ. Microbiol.">
        <title>Genomic resolution of a cold subsurface aquifer community provides metabolic insights for novel microbes adapted to high CO concentrations.</title>
        <authorList>
            <person name="Probst A.J."/>
            <person name="Castelle C.J."/>
            <person name="Singh A."/>
            <person name="Brown C.T."/>
            <person name="Anantharaman K."/>
            <person name="Sharon I."/>
            <person name="Hug L.A."/>
            <person name="Burstein D."/>
            <person name="Emerson J.B."/>
            <person name="Thomas B.C."/>
            <person name="Banfield J.F."/>
        </authorList>
    </citation>
    <scope>NUCLEOTIDE SEQUENCE [LARGE SCALE GENOMIC DNA]</scope>
    <source>
        <strain evidence="3">CG1_02_38_46</strain>
    </source>
</reference>
<keyword evidence="2" id="KW-0408">Iron</keyword>
<dbReference type="EC" id="3.5.1.88" evidence="2"/>
<dbReference type="PRINTS" id="PR01576">
    <property type="entry name" value="PDEFORMYLASE"/>
</dbReference>
<dbReference type="GO" id="GO:0006412">
    <property type="term" value="P:translation"/>
    <property type="evidence" value="ECO:0007669"/>
    <property type="project" value="UniProtKB-UniRule"/>
</dbReference>
<comment type="cofactor">
    <cofactor evidence="2">
        <name>Fe(2+)</name>
        <dbReference type="ChEBI" id="CHEBI:29033"/>
    </cofactor>
    <text evidence="2">Binds 1 Fe(2+) ion.</text>
</comment>
<dbReference type="HAMAP" id="MF_00163">
    <property type="entry name" value="Pep_deformylase"/>
    <property type="match status" value="1"/>
</dbReference>
<feature type="binding site" evidence="2">
    <location>
        <position position="134"/>
    </location>
    <ligand>
        <name>Fe cation</name>
        <dbReference type="ChEBI" id="CHEBI:24875"/>
    </ligand>
</feature>
<feature type="active site" evidence="2">
    <location>
        <position position="131"/>
    </location>
</feature>
<feature type="binding site" evidence="2">
    <location>
        <position position="88"/>
    </location>
    <ligand>
        <name>Fe cation</name>
        <dbReference type="ChEBI" id="CHEBI:24875"/>
    </ligand>
</feature>
<dbReference type="PANTHER" id="PTHR10458:SF22">
    <property type="entry name" value="PEPTIDE DEFORMYLASE"/>
    <property type="match status" value="1"/>
</dbReference>
<name>A0A1J4SCN4_9BACT</name>
<dbReference type="InterPro" id="IPR036821">
    <property type="entry name" value="Peptide_deformylase_sf"/>
</dbReference>
<dbReference type="STRING" id="1817893.AUJ66_04215"/>
<comment type="caution">
    <text evidence="3">The sequence shown here is derived from an EMBL/GenBank/DDBJ whole genome shotgun (WGS) entry which is preliminary data.</text>
</comment>
<comment type="catalytic activity">
    <reaction evidence="2">
        <text>N-terminal N-formyl-L-methionyl-[peptide] + H2O = N-terminal L-methionyl-[peptide] + formate</text>
        <dbReference type="Rhea" id="RHEA:24420"/>
        <dbReference type="Rhea" id="RHEA-COMP:10639"/>
        <dbReference type="Rhea" id="RHEA-COMP:10640"/>
        <dbReference type="ChEBI" id="CHEBI:15377"/>
        <dbReference type="ChEBI" id="CHEBI:15740"/>
        <dbReference type="ChEBI" id="CHEBI:49298"/>
        <dbReference type="ChEBI" id="CHEBI:64731"/>
        <dbReference type="EC" id="3.5.1.88"/>
    </reaction>
</comment>
<comment type="similarity">
    <text evidence="1 2">Belongs to the polypeptide deformylase family.</text>
</comment>
<evidence type="ECO:0000256" key="2">
    <source>
        <dbReference type="HAMAP-Rule" id="MF_00163"/>
    </source>
</evidence>
<dbReference type="PANTHER" id="PTHR10458">
    <property type="entry name" value="PEPTIDE DEFORMYLASE"/>
    <property type="match status" value="1"/>
</dbReference>
<proteinExistence type="inferred from homology"/>
<dbReference type="EMBL" id="MNUO01000062">
    <property type="protein sequence ID" value="OIN97151.1"/>
    <property type="molecule type" value="Genomic_DNA"/>
</dbReference>
<dbReference type="Proteomes" id="UP000182278">
    <property type="component" value="Unassembled WGS sequence"/>
</dbReference>
<feature type="binding site" evidence="2">
    <location>
        <position position="130"/>
    </location>
    <ligand>
        <name>Fe cation</name>
        <dbReference type="ChEBI" id="CHEBI:24875"/>
    </ligand>
</feature>
<dbReference type="PIRSF" id="PIRSF004749">
    <property type="entry name" value="Pep_def"/>
    <property type="match status" value="1"/>
</dbReference>
<gene>
    <name evidence="2" type="primary">def</name>
    <name evidence="3" type="ORF">AUJ66_04215</name>
</gene>
<evidence type="ECO:0000313" key="3">
    <source>
        <dbReference type="EMBL" id="OIN97151.1"/>
    </source>
</evidence>
<dbReference type="AlphaFoldDB" id="A0A1J4SCN4"/>
<comment type="function">
    <text evidence="2">Removes the formyl group from the N-terminal Met of newly synthesized proteins. Requires at least a dipeptide for an efficient rate of reaction. N-terminal L-methionine is a prerequisite for activity but the enzyme has broad specificity at other positions.</text>
</comment>
<keyword evidence="2" id="KW-0648">Protein biosynthesis</keyword>
<dbReference type="Pfam" id="PF01327">
    <property type="entry name" value="Pep_deformylase"/>
    <property type="match status" value="1"/>
</dbReference>
<sequence>MAIVPIIKYGDPILRKKCASVKKIGPDEKKLFEDMVDTMHFEKGVGLAAPQVGICKQLIVVDIGEGAIKLANPRILKRKGKSTLEEGCLSLPGIKVIIKRAKEIILEGINEKNQKVNIRAAELLAHIFQHEIDHLKGKLIIDHIGLIDKIRIKGKLKRLKKVE</sequence>
<evidence type="ECO:0000256" key="1">
    <source>
        <dbReference type="ARBA" id="ARBA00010759"/>
    </source>
</evidence>
<dbReference type="SUPFAM" id="SSF56420">
    <property type="entry name" value="Peptide deformylase"/>
    <property type="match status" value="1"/>
</dbReference>
<organism evidence="3 4">
    <name type="scientific">Candidatus Desantisbacteria bacterium CG1_02_38_46</name>
    <dbReference type="NCBI Taxonomy" id="1817893"/>
    <lineage>
        <taxon>Bacteria</taxon>
        <taxon>Candidatus Desantisiibacteriota</taxon>
    </lineage>
</organism>
<keyword evidence="2" id="KW-0378">Hydrolase</keyword>
<protein>
    <recommendedName>
        <fullName evidence="2">Peptide deformylase</fullName>
        <shortName evidence="2">PDF</shortName>
        <ecNumber evidence="2">3.5.1.88</ecNumber>
    </recommendedName>
    <alternativeName>
        <fullName evidence="2">Polypeptide deformylase</fullName>
    </alternativeName>
</protein>
<dbReference type="NCBIfam" id="NF001159">
    <property type="entry name" value="PRK00150.1-3"/>
    <property type="match status" value="1"/>
</dbReference>
<dbReference type="CDD" id="cd00487">
    <property type="entry name" value="Pep_deformylase"/>
    <property type="match status" value="1"/>
</dbReference>
<accession>A0A1J4SCN4</accession>
<dbReference type="NCBIfam" id="TIGR00079">
    <property type="entry name" value="pept_deformyl"/>
    <property type="match status" value="1"/>
</dbReference>
<dbReference type="GO" id="GO:0046872">
    <property type="term" value="F:metal ion binding"/>
    <property type="evidence" value="ECO:0007669"/>
    <property type="project" value="UniProtKB-KW"/>
</dbReference>
<dbReference type="InterPro" id="IPR023635">
    <property type="entry name" value="Peptide_deformylase"/>
</dbReference>